<reference evidence="6 7" key="1">
    <citation type="submission" date="2019-10" db="EMBL/GenBank/DDBJ databases">
        <title>Rudanella paleaurantiibacter sp. nov., isolated from sludge.</title>
        <authorList>
            <person name="Xu S.Q."/>
        </authorList>
    </citation>
    <scope>NUCLEOTIDE SEQUENCE [LARGE SCALE GENOMIC DNA]</scope>
    <source>
        <strain evidence="6 7">HX-22-17</strain>
    </source>
</reference>
<dbReference type="Pfam" id="PF01223">
    <property type="entry name" value="Endonuclease_NS"/>
    <property type="match status" value="1"/>
</dbReference>
<name>A0A7J5TZI0_9BACT</name>
<gene>
    <name evidence="6" type="ORF">F5984_14525</name>
</gene>
<evidence type="ECO:0000313" key="6">
    <source>
        <dbReference type="EMBL" id="KAB7730367.1"/>
    </source>
</evidence>
<accession>A0A7J5TZI0</accession>
<dbReference type="GO" id="GO:0016787">
    <property type="term" value="F:hydrolase activity"/>
    <property type="evidence" value="ECO:0007669"/>
    <property type="project" value="InterPro"/>
</dbReference>
<feature type="region of interest" description="Disordered" evidence="3">
    <location>
        <begin position="1"/>
        <end position="34"/>
    </location>
</feature>
<organism evidence="6 7">
    <name type="scientific">Rudanella paleaurantiibacter</name>
    <dbReference type="NCBI Taxonomy" id="2614655"/>
    <lineage>
        <taxon>Bacteria</taxon>
        <taxon>Pseudomonadati</taxon>
        <taxon>Bacteroidota</taxon>
        <taxon>Cytophagia</taxon>
        <taxon>Cytophagales</taxon>
        <taxon>Cytophagaceae</taxon>
        <taxon>Rudanella</taxon>
    </lineage>
</organism>
<dbReference type="InterPro" id="IPR044929">
    <property type="entry name" value="DNA/RNA_non-sp_Endonuclease_sf"/>
</dbReference>
<dbReference type="Proteomes" id="UP000488299">
    <property type="component" value="Unassembled WGS sequence"/>
</dbReference>
<evidence type="ECO:0000256" key="3">
    <source>
        <dbReference type="SAM" id="MobiDB-lite"/>
    </source>
</evidence>
<dbReference type="CDD" id="cd00091">
    <property type="entry name" value="NUC"/>
    <property type="match status" value="1"/>
</dbReference>
<feature type="active site" description="Proton acceptor" evidence="1">
    <location>
        <position position="103"/>
    </location>
</feature>
<dbReference type="PANTHER" id="PTHR13966">
    <property type="entry name" value="ENDONUCLEASE RELATED"/>
    <property type="match status" value="1"/>
</dbReference>
<proteinExistence type="predicted"/>
<dbReference type="PANTHER" id="PTHR13966:SF5">
    <property type="entry name" value="ENDONUCLEASE G, MITOCHONDRIAL"/>
    <property type="match status" value="1"/>
</dbReference>
<dbReference type="InterPro" id="IPR001604">
    <property type="entry name" value="Endo_G_ENPP1-like_dom"/>
</dbReference>
<keyword evidence="6" id="KW-0378">Hydrolase</keyword>
<evidence type="ECO:0000256" key="1">
    <source>
        <dbReference type="PIRSR" id="PIRSR640255-1"/>
    </source>
</evidence>
<dbReference type="SMART" id="SM00477">
    <property type="entry name" value="NUC"/>
    <property type="match status" value="1"/>
</dbReference>
<evidence type="ECO:0000259" key="4">
    <source>
        <dbReference type="SMART" id="SM00477"/>
    </source>
</evidence>
<keyword evidence="7" id="KW-1185">Reference proteome</keyword>
<evidence type="ECO:0000256" key="2">
    <source>
        <dbReference type="PIRSR" id="PIRSR640255-2"/>
    </source>
</evidence>
<evidence type="ECO:0000259" key="5">
    <source>
        <dbReference type="SMART" id="SM00892"/>
    </source>
</evidence>
<dbReference type="GO" id="GO:0004519">
    <property type="term" value="F:endonuclease activity"/>
    <property type="evidence" value="ECO:0007669"/>
    <property type="project" value="UniProtKB-KW"/>
</dbReference>
<comment type="caution">
    <text evidence="6">The sequence shown here is derived from an EMBL/GenBank/DDBJ whole genome shotgun (WGS) entry which is preliminary data.</text>
</comment>
<feature type="binding site" evidence="2">
    <location>
        <position position="134"/>
    </location>
    <ligand>
        <name>Mg(2+)</name>
        <dbReference type="ChEBI" id="CHEBI:18420"/>
        <note>catalytic</note>
    </ligand>
</feature>
<protein>
    <submittedName>
        <fullName evidence="6">DNA/RNA non-specific endonuclease</fullName>
    </submittedName>
</protein>
<evidence type="ECO:0000313" key="7">
    <source>
        <dbReference type="Proteomes" id="UP000488299"/>
    </source>
</evidence>
<feature type="compositionally biased region" description="Polar residues" evidence="3">
    <location>
        <begin position="1"/>
        <end position="19"/>
    </location>
</feature>
<feature type="domain" description="DNA/RNA non-specific endonuclease/pyrophosphatase/phosphodiesterase" evidence="5">
    <location>
        <begin position="40"/>
        <end position="251"/>
    </location>
</feature>
<dbReference type="EMBL" id="WELI01000005">
    <property type="protein sequence ID" value="KAB7730367.1"/>
    <property type="molecule type" value="Genomic_DNA"/>
</dbReference>
<dbReference type="GO" id="GO:0003676">
    <property type="term" value="F:nucleic acid binding"/>
    <property type="evidence" value="ECO:0007669"/>
    <property type="project" value="InterPro"/>
</dbReference>
<dbReference type="RefSeq" id="WP_152124955.1">
    <property type="nucleotide sequence ID" value="NZ_WELI01000005.1"/>
</dbReference>
<dbReference type="SUPFAM" id="SSF54060">
    <property type="entry name" value="His-Me finger endonucleases"/>
    <property type="match status" value="1"/>
</dbReference>
<feature type="domain" description="ENPP1-3/EXOG-like endonuclease/phosphodiesterase" evidence="4">
    <location>
        <begin position="41"/>
        <end position="251"/>
    </location>
</feature>
<dbReference type="SMART" id="SM00892">
    <property type="entry name" value="Endonuclease_NS"/>
    <property type="match status" value="1"/>
</dbReference>
<dbReference type="InterPro" id="IPR040255">
    <property type="entry name" value="Non-specific_endonuclease"/>
</dbReference>
<keyword evidence="6" id="KW-0255">Endonuclease</keyword>
<sequence>MIPQPGGSTTNNTQPTRDNNLAMGNPSGASVGDPNNYLMVKSAYTLSYNRRRGIANWVSWHLSTAWKGTVRRGNDFRADATLPRDWPVIQTADYTNTGFDRGHLCPSDDRDGSVEDNSATFLLTNIVPEAPRHNREVWKELEDYCRNLLNGSNELYIIAGTTGTGGTGSNGEASKLADGKITVPASLWKVIVVLPVGSNDLQRVNSNTRVIAVNIPNRQTAADKPWYAYTLSIDDLERRTGYDFLSNLPADLQQILESRIDGGVN</sequence>
<dbReference type="AlphaFoldDB" id="A0A7J5TZI0"/>
<keyword evidence="2" id="KW-0479">Metal-binding</keyword>
<dbReference type="Gene3D" id="3.40.570.10">
    <property type="entry name" value="Extracellular Endonuclease, subunit A"/>
    <property type="match status" value="1"/>
</dbReference>
<keyword evidence="6" id="KW-0540">Nuclease</keyword>
<dbReference type="InterPro" id="IPR020821">
    <property type="entry name" value="ENPP1-3/EXOG-like_nuc-like"/>
</dbReference>
<dbReference type="GO" id="GO:0046872">
    <property type="term" value="F:metal ion binding"/>
    <property type="evidence" value="ECO:0007669"/>
    <property type="project" value="UniProtKB-KW"/>
</dbReference>
<dbReference type="InterPro" id="IPR044925">
    <property type="entry name" value="His-Me_finger_sf"/>
</dbReference>